<gene>
    <name evidence="4" type="ORF">EAI_07143</name>
</gene>
<protein>
    <recommendedName>
        <fullName evidence="6">E3 ubiquitin-protein ligase APD1-4 middle domain-containing protein</fullName>
    </recommendedName>
</protein>
<evidence type="ECO:0000256" key="1">
    <source>
        <dbReference type="SAM" id="Phobius"/>
    </source>
</evidence>
<proteinExistence type="predicted"/>
<dbReference type="Pfam" id="PF16040">
    <property type="entry name" value="APD1-4_N"/>
    <property type="match status" value="1"/>
</dbReference>
<dbReference type="EMBL" id="GL452895">
    <property type="protein sequence ID" value="EFN76609.1"/>
    <property type="molecule type" value="Genomic_DNA"/>
</dbReference>
<keyword evidence="1" id="KW-0472">Membrane</keyword>
<dbReference type="AlphaFoldDB" id="E2C604"/>
<keyword evidence="5" id="KW-1185">Reference proteome</keyword>
<feature type="domain" description="E3 ubiquitin-protein ligase APD1-4 middle" evidence="3">
    <location>
        <begin position="409"/>
        <end position="517"/>
    </location>
</feature>
<sequence length="520" mass="60116">MHGIRRILFFCTMIVLLPITLLIIPLYLRHSLYADVAYAVTESDIMEINDGVSSIFCSEHTIRMNGTFNAFQMSQRPEVTSYRKHIRLKKSMNLPDDTLEYWGFYLLKGATVVLSVCSRFEGASILVVKGEKNLQTCGLLEHNNEKEQALFMPGANKQVKIIYESNAQEIDSNEIPEPVKMYNTSDTQSHANVNSKNFLERNFITDNSTQVHNASSIVSTDERNLQLLYNKAASYVHKYRDYYRAAVTNNTREVRHTINRQRNTRKNKKNERRRTRKIIGIRNNMENTQDQSRKMRIKKLEQILYSHSENEKDIYKRATEVEDNILNIKRFKRNRELIKPPSLLDQGIRHGGNADKNISESNDVSSVSSFEYGLFNCYGESILLAHEFEPSNQCIDISYLLSGKHTQTSHHIEDNGYYYYIFYSDNDIVSNDIYALFDIYKPTFQYENVTKSCINQTECSFSLNVLSPDRVIVEIPTKDGIEHDETDDISMLISTCRPRMGAYVIFPIAIMFLILGCAFI</sequence>
<evidence type="ECO:0008006" key="6">
    <source>
        <dbReference type="Google" id="ProtNLM"/>
    </source>
</evidence>
<dbReference type="InterPro" id="IPR032010">
    <property type="entry name" value="APD1-4_M"/>
</dbReference>
<feature type="domain" description="E3 ubiquitin-protein ligase APD1-4 N-terminal" evidence="2">
    <location>
        <begin position="65"/>
        <end position="134"/>
    </location>
</feature>
<name>E2C604_HARSA</name>
<organism evidence="5">
    <name type="scientific">Harpegnathos saltator</name>
    <name type="common">Jerdon's jumping ant</name>
    <dbReference type="NCBI Taxonomy" id="610380"/>
    <lineage>
        <taxon>Eukaryota</taxon>
        <taxon>Metazoa</taxon>
        <taxon>Ecdysozoa</taxon>
        <taxon>Arthropoda</taxon>
        <taxon>Hexapoda</taxon>
        <taxon>Insecta</taxon>
        <taxon>Pterygota</taxon>
        <taxon>Neoptera</taxon>
        <taxon>Endopterygota</taxon>
        <taxon>Hymenoptera</taxon>
        <taxon>Apocrita</taxon>
        <taxon>Aculeata</taxon>
        <taxon>Formicoidea</taxon>
        <taxon>Formicidae</taxon>
        <taxon>Ponerinae</taxon>
        <taxon>Ponerini</taxon>
        <taxon>Harpegnathos</taxon>
    </lineage>
</organism>
<dbReference type="STRING" id="610380.E2C604"/>
<evidence type="ECO:0000313" key="5">
    <source>
        <dbReference type="Proteomes" id="UP000008237"/>
    </source>
</evidence>
<dbReference type="Pfam" id="PF16041">
    <property type="entry name" value="APD1-4_M"/>
    <property type="match status" value="1"/>
</dbReference>
<evidence type="ECO:0000259" key="2">
    <source>
        <dbReference type="Pfam" id="PF16040"/>
    </source>
</evidence>
<dbReference type="Proteomes" id="UP000008237">
    <property type="component" value="Unassembled WGS sequence"/>
</dbReference>
<keyword evidence="1" id="KW-0812">Transmembrane</keyword>
<reference evidence="4 5" key="1">
    <citation type="journal article" date="2010" name="Science">
        <title>Genomic comparison of the ants Camponotus floridanus and Harpegnathos saltator.</title>
        <authorList>
            <person name="Bonasio R."/>
            <person name="Zhang G."/>
            <person name="Ye C."/>
            <person name="Mutti N.S."/>
            <person name="Fang X."/>
            <person name="Qin N."/>
            <person name="Donahue G."/>
            <person name="Yang P."/>
            <person name="Li Q."/>
            <person name="Li C."/>
            <person name="Zhang P."/>
            <person name="Huang Z."/>
            <person name="Berger S.L."/>
            <person name="Reinberg D."/>
            <person name="Wang J."/>
            <person name="Liebig J."/>
        </authorList>
    </citation>
    <scope>NUCLEOTIDE SEQUENCE [LARGE SCALE GENOMIC DNA]</scope>
    <source>
        <strain evidence="4 5">R22 G/1</strain>
    </source>
</reference>
<feature type="transmembrane region" description="Helical" evidence="1">
    <location>
        <begin position="7"/>
        <end position="28"/>
    </location>
</feature>
<dbReference type="InParanoid" id="E2C604"/>
<dbReference type="OrthoDB" id="6435218at2759"/>
<evidence type="ECO:0000313" key="4">
    <source>
        <dbReference type="EMBL" id="EFN76609.1"/>
    </source>
</evidence>
<keyword evidence="1" id="KW-1133">Transmembrane helix</keyword>
<accession>E2C604</accession>
<evidence type="ECO:0000259" key="3">
    <source>
        <dbReference type="Pfam" id="PF16041"/>
    </source>
</evidence>
<dbReference type="PANTHER" id="PTHR39077:SF2">
    <property type="entry name" value="E3 UBIQUITIN-PROTEIN LIGASE APD1-4 MIDDLE DOMAIN-CONTAINING PROTEIN"/>
    <property type="match status" value="1"/>
</dbReference>
<dbReference type="PANTHER" id="PTHR39077">
    <property type="entry name" value="DUF4793 DOMAIN-CONTAINING PROTEIN"/>
    <property type="match status" value="1"/>
</dbReference>
<dbReference type="InterPro" id="IPR032008">
    <property type="entry name" value="APD1-4_N"/>
</dbReference>
<dbReference type="OMA" id="GNAMNFT"/>
<feature type="transmembrane region" description="Helical" evidence="1">
    <location>
        <begin position="500"/>
        <end position="519"/>
    </location>
</feature>